<comment type="caution">
    <text evidence="5">The sequence shown here is derived from an EMBL/GenBank/DDBJ whole genome shotgun (WGS) entry which is preliminary data.</text>
</comment>
<dbReference type="GO" id="GO:0005634">
    <property type="term" value="C:nucleus"/>
    <property type="evidence" value="ECO:0007669"/>
    <property type="project" value="InterPro"/>
</dbReference>
<feature type="non-terminal residue" evidence="5">
    <location>
        <position position="1"/>
    </location>
</feature>
<dbReference type="GO" id="GO:0007346">
    <property type="term" value="P:regulation of mitotic cell cycle"/>
    <property type="evidence" value="ECO:0007669"/>
    <property type="project" value="InterPro"/>
</dbReference>
<evidence type="ECO:0000256" key="2">
    <source>
        <dbReference type="ARBA" id="ARBA00023013"/>
    </source>
</evidence>
<keyword evidence="2" id="KW-0649">Protein kinase inhibitor</keyword>
<dbReference type="AlphaFoldDB" id="A0A7K6RKD0"/>
<feature type="non-terminal residue" evidence="5">
    <location>
        <position position="170"/>
    </location>
</feature>
<dbReference type="InterPro" id="IPR029841">
    <property type="entry name" value="CDKN1A"/>
</dbReference>
<evidence type="ECO:0000313" key="5">
    <source>
        <dbReference type="EMBL" id="NWW86492.1"/>
    </source>
</evidence>
<dbReference type="Gene3D" id="4.10.365.10">
    <property type="entry name" value="p27"/>
    <property type="match status" value="1"/>
</dbReference>
<feature type="compositionally biased region" description="Polar residues" evidence="3">
    <location>
        <begin position="158"/>
        <end position="170"/>
    </location>
</feature>
<dbReference type="InterPro" id="IPR003175">
    <property type="entry name" value="CDI_dom"/>
</dbReference>
<reference evidence="5 6" key="1">
    <citation type="submission" date="2019-09" db="EMBL/GenBank/DDBJ databases">
        <title>Bird 10,000 Genomes (B10K) Project - Family phase.</title>
        <authorList>
            <person name="Zhang G."/>
        </authorList>
    </citation>
    <scope>NUCLEOTIDE SEQUENCE [LARGE SCALE GENOMIC DNA]</scope>
    <source>
        <strain evidence="5">B10K-DU-029-58</strain>
        <tissue evidence="5">Muscle</tissue>
    </source>
</reference>
<dbReference type="PANTHER" id="PTHR46778:SF2">
    <property type="entry name" value="CYCLIN-DEPENDENT KINASE INHIBITOR DOMAIN-CONTAINING PROTEIN"/>
    <property type="match status" value="1"/>
</dbReference>
<gene>
    <name evidence="5" type="primary">Cdkn1a_0</name>
    <name evidence="5" type="ORF">RHYJUB_R07010</name>
</gene>
<evidence type="ECO:0000313" key="6">
    <source>
        <dbReference type="Proteomes" id="UP000570016"/>
    </source>
</evidence>
<dbReference type="Pfam" id="PF02234">
    <property type="entry name" value="CDI"/>
    <property type="match status" value="1"/>
</dbReference>
<evidence type="ECO:0000256" key="1">
    <source>
        <dbReference type="ARBA" id="ARBA00006726"/>
    </source>
</evidence>
<dbReference type="OrthoDB" id="6373236at2759"/>
<protein>
    <submittedName>
        <fullName evidence="5">CDN1A inhibitor</fullName>
    </submittedName>
</protein>
<dbReference type="EMBL" id="VZRY01001487">
    <property type="protein sequence ID" value="NWW86492.1"/>
    <property type="molecule type" value="Genomic_DNA"/>
</dbReference>
<accession>A0A7K6RKD0</accession>
<name>A0A7K6RKD0_9AVES</name>
<comment type="similarity">
    <text evidence="1">Belongs to the CDI family.</text>
</comment>
<evidence type="ECO:0000259" key="4">
    <source>
        <dbReference type="Pfam" id="PF02234"/>
    </source>
</evidence>
<keyword evidence="6" id="KW-1185">Reference proteome</keyword>
<evidence type="ECO:0000256" key="3">
    <source>
        <dbReference type="SAM" id="MobiDB-lite"/>
    </source>
</evidence>
<feature type="region of interest" description="Disordered" evidence="3">
    <location>
        <begin position="123"/>
        <end position="170"/>
    </location>
</feature>
<organism evidence="5 6">
    <name type="scientific">Rhynochetos jubatus</name>
    <name type="common">kagu</name>
    <dbReference type="NCBI Taxonomy" id="54386"/>
    <lineage>
        <taxon>Eukaryota</taxon>
        <taxon>Metazoa</taxon>
        <taxon>Chordata</taxon>
        <taxon>Craniata</taxon>
        <taxon>Vertebrata</taxon>
        <taxon>Euteleostomi</taxon>
        <taxon>Archelosauria</taxon>
        <taxon>Archosauria</taxon>
        <taxon>Dinosauria</taxon>
        <taxon>Saurischia</taxon>
        <taxon>Theropoda</taxon>
        <taxon>Coelurosauria</taxon>
        <taxon>Aves</taxon>
        <taxon>Neognathae</taxon>
        <taxon>Neoaves</taxon>
        <taxon>Phaethontimorphae</taxon>
        <taxon>Eurypygiformes</taxon>
        <taxon>Rhynochetidae</taxon>
        <taxon>Rhynochetos</taxon>
    </lineage>
</organism>
<dbReference type="GO" id="GO:0004861">
    <property type="term" value="F:cyclin-dependent protein serine/threonine kinase inhibitor activity"/>
    <property type="evidence" value="ECO:0007669"/>
    <property type="project" value="InterPro"/>
</dbReference>
<sequence>REPPLYTLAGEWRQGEEVEQRLVKMTHVRRSLFGPVDHERLRWDFQHMLRSNAEWAQQKWNFDFLRDTPVEGLLQWEELKNHEVPTCYRNCVVRDPRRPLQHLNWCLGREDKSHRFAQVALTEKPQTSKKTGGKRISDGKKRIQTSVTDKYPAEEQVKANTQAAAKKSTC</sequence>
<dbReference type="PANTHER" id="PTHR46778">
    <property type="entry name" value="CYCLIN-DEPENDENT KINASE INHIBITOR 1-RELATED"/>
    <property type="match status" value="1"/>
</dbReference>
<dbReference type="GO" id="GO:0072331">
    <property type="term" value="P:signal transduction by p53 class mediator"/>
    <property type="evidence" value="ECO:0007669"/>
    <property type="project" value="InterPro"/>
</dbReference>
<dbReference type="InterPro" id="IPR044898">
    <property type="entry name" value="CDI_dom_sf"/>
</dbReference>
<proteinExistence type="inferred from homology"/>
<dbReference type="Proteomes" id="UP000570016">
    <property type="component" value="Unassembled WGS sequence"/>
</dbReference>
<feature type="domain" description="Cyclin-dependent kinase inhibitor" evidence="4">
    <location>
        <begin position="31"/>
        <end position="79"/>
    </location>
</feature>